<dbReference type="Pfam" id="PF00150">
    <property type="entry name" value="Cellulase"/>
    <property type="match status" value="1"/>
</dbReference>
<dbReference type="InterPro" id="IPR017853">
    <property type="entry name" value="GH"/>
</dbReference>
<feature type="chain" id="PRO_5045963149" evidence="4">
    <location>
        <begin position="32"/>
        <end position="355"/>
    </location>
</feature>
<dbReference type="EMBL" id="JBBUTG010000005">
    <property type="protein sequence ID" value="MEK8031224.1"/>
    <property type="molecule type" value="Genomic_DNA"/>
</dbReference>
<comment type="similarity">
    <text evidence="3">Belongs to the glycosyl hydrolase 5 (cellulase A) family.</text>
</comment>
<keyword evidence="1 3" id="KW-0378">Hydrolase</keyword>
<proteinExistence type="inferred from homology"/>
<feature type="signal peptide" evidence="4">
    <location>
        <begin position="1"/>
        <end position="31"/>
    </location>
</feature>
<evidence type="ECO:0000256" key="4">
    <source>
        <dbReference type="SAM" id="SignalP"/>
    </source>
</evidence>
<evidence type="ECO:0000256" key="1">
    <source>
        <dbReference type="ARBA" id="ARBA00022801"/>
    </source>
</evidence>
<gene>
    <name evidence="6" type="ORF">AACH06_10390</name>
</gene>
<evidence type="ECO:0000256" key="3">
    <source>
        <dbReference type="RuleBase" id="RU361153"/>
    </source>
</evidence>
<evidence type="ECO:0000256" key="2">
    <source>
        <dbReference type="ARBA" id="ARBA00023295"/>
    </source>
</evidence>
<dbReference type="GO" id="GO:0016787">
    <property type="term" value="F:hydrolase activity"/>
    <property type="evidence" value="ECO:0007669"/>
    <property type="project" value="UniProtKB-KW"/>
</dbReference>
<name>A0ABU9BMM2_9BURK</name>
<keyword evidence="4" id="KW-0732">Signal</keyword>
<dbReference type="PROSITE" id="PS51257">
    <property type="entry name" value="PROKAR_LIPOPROTEIN"/>
    <property type="match status" value="1"/>
</dbReference>
<evidence type="ECO:0000313" key="7">
    <source>
        <dbReference type="Proteomes" id="UP001371218"/>
    </source>
</evidence>
<reference evidence="6 7" key="1">
    <citation type="submission" date="2024-04" db="EMBL/GenBank/DDBJ databases">
        <title>Novel species of the genus Ideonella isolated from streams.</title>
        <authorList>
            <person name="Lu H."/>
        </authorList>
    </citation>
    <scope>NUCLEOTIDE SEQUENCE [LARGE SCALE GENOMIC DNA]</scope>
    <source>
        <strain evidence="6 7">DXS29W</strain>
    </source>
</reference>
<dbReference type="PANTHER" id="PTHR34142">
    <property type="entry name" value="ENDO-BETA-1,4-GLUCANASE A"/>
    <property type="match status" value="1"/>
</dbReference>
<dbReference type="Proteomes" id="UP001371218">
    <property type="component" value="Unassembled WGS sequence"/>
</dbReference>
<feature type="domain" description="Glycoside hydrolase family 5" evidence="5">
    <location>
        <begin position="46"/>
        <end position="323"/>
    </location>
</feature>
<dbReference type="PROSITE" id="PS00659">
    <property type="entry name" value="GLYCOSYL_HYDROL_F5"/>
    <property type="match status" value="1"/>
</dbReference>
<organism evidence="6 7">
    <name type="scientific">Ideonella lacteola</name>
    <dbReference type="NCBI Taxonomy" id="2984193"/>
    <lineage>
        <taxon>Bacteria</taxon>
        <taxon>Pseudomonadati</taxon>
        <taxon>Pseudomonadota</taxon>
        <taxon>Betaproteobacteria</taxon>
        <taxon>Burkholderiales</taxon>
        <taxon>Sphaerotilaceae</taxon>
        <taxon>Ideonella</taxon>
    </lineage>
</organism>
<accession>A0ABU9BMM2</accession>
<sequence length="355" mass="39258">MNLRRPRLGLVATLVAAAVLAGCAQAPTRTAAPSPAAAATTGRLEWRGISLSSAEWGEQNLPGEYLKDYIYPSVASTAYYQAQGMNLMRIAFRWERLQQRLNGELDAAELARLREFVDGTTARGLWVMLDPHNYAAYRDKKIGSPEVPAAAFADFWRRLALQFKDNPRVVFGLVNEPHSLPTETWADAAQAAVDAIRATGALNTITVPGNGWTGAWTWQQKWYGTPNAEVMGRVKDPAGRLIYEVHQYFDEDGSGTKTQCVSPTIGVERLKGFTDWLRQTGHRAVLGEIGAGDNAVCARAVEGALKHLEANADVWSGWLWWAGGPRWGDYFMSLEPHADGREKPQMRWLAPHLAR</sequence>
<dbReference type="PANTHER" id="PTHR34142:SF1">
    <property type="entry name" value="GLYCOSIDE HYDROLASE FAMILY 5 DOMAIN-CONTAINING PROTEIN"/>
    <property type="match status" value="1"/>
</dbReference>
<comment type="caution">
    <text evidence="6">The sequence shown here is derived from an EMBL/GenBank/DDBJ whole genome shotgun (WGS) entry which is preliminary data.</text>
</comment>
<dbReference type="RefSeq" id="WP_341425602.1">
    <property type="nucleotide sequence ID" value="NZ_JBBUTG010000005.1"/>
</dbReference>
<protein>
    <submittedName>
        <fullName evidence="6">Glycoside hydrolase family 5 protein</fullName>
    </submittedName>
</protein>
<dbReference type="InterPro" id="IPR018087">
    <property type="entry name" value="Glyco_hydro_5_CS"/>
</dbReference>
<dbReference type="InterPro" id="IPR001547">
    <property type="entry name" value="Glyco_hydro_5"/>
</dbReference>
<evidence type="ECO:0000259" key="5">
    <source>
        <dbReference type="Pfam" id="PF00150"/>
    </source>
</evidence>
<keyword evidence="7" id="KW-1185">Reference proteome</keyword>
<dbReference type="SUPFAM" id="SSF51445">
    <property type="entry name" value="(Trans)glycosidases"/>
    <property type="match status" value="1"/>
</dbReference>
<evidence type="ECO:0000313" key="6">
    <source>
        <dbReference type="EMBL" id="MEK8031224.1"/>
    </source>
</evidence>
<dbReference type="Gene3D" id="3.20.20.80">
    <property type="entry name" value="Glycosidases"/>
    <property type="match status" value="1"/>
</dbReference>
<keyword evidence="2 3" id="KW-0326">Glycosidase</keyword>